<feature type="signal peptide" evidence="1">
    <location>
        <begin position="1"/>
        <end position="19"/>
    </location>
</feature>
<dbReference type="Proteomes" id="UP001243420">
    <property type="component" value="Chromosome"/>
</dbReference>
<reference evidence="2 3" key="1">
    <citation type="submission" date="2023-04" db="EMBL/GenBank/DDBJ databases">
        <title>Jannaschia ovalis sp. nov., a marine bacterium isolated from sea tidal flat.</title>
        <authorList>
            <person name="Kwon D.Y."/>
            <person name="Kim J.-J."/>
        </authorList>
    </citation>
    <scope>NUCLEOTIDE SEQUENCE [LARGE SCALE GENOMIC DNA]</scope>
    <source>
        <strain evidence="2 3">GRR-S6-38</strain>
    </source>
</reference>
<proteinExistence type="predicted"/>
<name>A0ABY8LH13_9RHOB</name>
<keyword evidence="3" id="KW-1185">Reference proteome</keyword>
<dbReference type="EMBL" id="CP122537">
    <property type="protein sequence ID" value="WGH79650.1"/>
    <property type="molecule type" value="Genomic_DNA"/>
</dbReference>
<feature type="chain" id="PRO_5046998734" evidence="1">
    <location>
        <begin position="20"/>
        <end position="157"/>
    </location>
</feature>
<sequence length="157" mass="17251">MPPVLYATVVAIFALGAGAATVSSLKDDIADLAVPDAPWQPGGLDGRVFATSDVIHETDTVMEDELHFRNGRFQSARCQEYCDFGWSEYRTWQQDDVIHFTATTRCPDAPHTVVWLGTVTGDAIAFKGTWTTRRWYWTRQLNATGAGREASVPVAAG</sequence>
<organism evidence="2 3">
    <name type="scientific">Jannaschia ovalis</name>
    <dbReference type="NCBI Taxonomy" id="3038773"/>
    <lineage>
        <taxon>Bacteria</taxon>
        <taxon>Pseudomonadati</taxon>
        <taxon>Pseudomonadota</taxon>
        <taxon>Alphaproteobacteria</taxon>
        <taxon>Rhodobacterales</taxon>
        <taxon>Roseobacteraceae</taxon>
        <taxon>Jannaschia</taxon>
    </lineage>
</organism>
<evidence type="ECO:0000256" key="1">
    <source>
        <dbReference type="SAM" id="SignalP"/>
    </source>
</evidence>
<evidence type="ECO:0000313" key="2">
    <source>
        <dbReference type="EMBL" id="WGH79650.1"/>
    </source>
</evidence>
<keyword evidence="1" id="KW-0732">Signal</keyword>
<gene>
    <name evidence="2" type="ORF">P8627_05140</name>
</gene>
<protein>
    <submittedName>
        <fullName evidence="2">Uncharacterized protein</fullName>
    </submittedName>
</protein>
<dbReference type="RefSeq" id="WP_279966575.1">
    <property type="nucleotide sequence ID" value="NZ_CP122537.1"/>
</dbReference>
<accession>A0ABY8LH13</accession>
<evidence type="ECO:0000313" key="3">
    <source>
        <dbReference type="Proteomes" id="UP001243420"/>
    </source>
</evidence>